<keyword evidence="2" id="KW-1185">Reference proteome</keyword>
<dbReference type="EMBL" id="MT774408">
    <property type="protein sequence ID" value="QOR57654.1"/>
    <property type="molecule type" value="Genomic_DNA"/>
</dbReference>
<evidence type="ECO:0000313" key="2">
    <source>
        <dbReference type="Proteomes" id="UP000594028"/>
    </source>
</evidence>
<sequence length="689" mass="77832">MDFSKVTAITIPEGNVTEIEDNKGMVLWSDLSNINKYAYGIRWDHTVPSNQATTACERIGNLELHKTLPIQSKFATCIHQGADIKYWCDPNDSRFRKDTEGYIITNERIYLLPTTDVEKNAAPTDYSPSSIYNYTILFTDTTIINNSEAAYMVTTYKYLYAYIKINNDVIGRVNKVDVVNKKAYITTEKEITGETIIQTLEFGCSINGYDGEISVYTPKFYIWSVDNGGADNEVWISEKKCVYHAREVKAHLIGISRCPLLRTVMNDDKWGWLNTLSANTAVSVVNYQPNLRGGTNDSSCDQYIGENNFRTMLGKAASSISLINMRNYTQKIKGSQVLYYQIWNAIVWCYFIEYANFDIKKAFNSNLTNEGYHLGGLGSGLITINNWNVYNKTTPNVPIDYTLSVGNNTSIITNPSHSFTVKTLDNTTWKNWNIRRVTATIDTNNKILNVVAVPKMFSDYMLYTDAINVGGTHKYKIEGLTGGQTIIFKRQKGNLTVTTDGEYDIDWGTNYNSRYIAFGLVQESCNIKITIINSPLFTYTFTQKQLDVPCYRGFNVFWYGDVWLNIENFLSQFDSVSNKRKFYYTDDVTKFSNDISNKEHIIEVNPNLSGWAKEITIGSNADLITNQVTNNSNYMNSYRYDNIDTSIHSTFVGGDAAHGSLCGLVCLFCSFGVGDAGSFAGFAKCHIID</sequence>
<dbReference type="KEGG" id="vg:65131807"/>
<evidence type="ECO:0000313" key="1">
    <source>
        <dbReference type="EMBL" id="QOR57654.1"/>
    </source>
</evidence>
<protein>
    <submittedName>
        <fullName evidence="1">Uncharacterized protein</fullName>
    </submittedName>
</protein>
<name>A0A7M1RU48_9CAUD</name>
<organism evidence="1 2">
    <name type="scientific">uncultured phage cr130_1</name>
    <dbReference type="NCBI Taxonomy" id="2772092"/>
    <lineage>
        <taxon>Viruses</taxon>
        <taxon>Duplodnaviria</taxon>
        <taxon>Heunggongvirae</taxon>
        <taxon>Uroviricota</taxon>
        <taxon>Caudoviricetes</taxon>
        <taxon>Crassvirales</taxon>
        <taxon>Suoliviridae</taxon>
        <taxon>Oafivirinae</taxon>
        <taxon>Chuhaivirus</taxon>
        <taxon>Chuhaivirus simiae</taxon>
    </lineage>
</organism>
<proteinExistence type="predicted"/>
<reference evidence="1 2" key="1">
    <citation type="submission" date="2020-07" db="EMBL/GenBank/DDBJ databases">
        <title>Taxonomic proposal: Crassvirales, a new order of highly abundant and diverse bacterial viruses.</title>
        <authorList>
            <person name="Shkoporov A.N."/>
            <person name="Stockdale S.R."/>
            <person name="Guerin E."/>
            <person name="Ross R.P."/>
            <person name="Hill C."/>
        </authorList>
    </citation>
    <scope>NUCLEOTIDE SEQUENCE [LARGE SCALE GENOMIC DNA]</scope>
</reference>
<dbReference type="GeneID" id="65131807"/>
<dbReference type="Proteomes" id="UP000594028">
    <property type="component" value="Segment"/>
</dbReference>
<accession>A0A7M1RU48</accession>
<dbReference type="RefSeq" id="YP_010113294.1">
    <property type="nucleotide sequence ID" value="NC_055901.1"/>
</dbReference>